<keyword evidence="2" id="KW-1185">Reference proteome</keyword>
<sequence>MRAYVLQMAAPIRLHKYCSLARPTKNRRNSKDVIEKICSYFWNTKLVLLAVCHLG</sequence>
<dbReference type="AlphaFoldDB" id="A0A6A5R1G6"/>
<gene>
    <name evidence="1" type="ORF">BDU57DRAFT_509495</name>
</gene>
<evidence type="ECO:0000313" key="1">
    <source>
        <dbReference type="EMBL" id="KAF1920978.1"/>
    </source>
</evidence>
<accession>A0A6A5R1G6</accession>
<dbReference type="EMBL" id="ML979132">
    <property type="protein sequence ID" value="KAF1920978.1"/>
    <property type="molecule type" value="Genomic_DNA"/>
</dbReference>
<protein>
    <submittedName>
        <fullName evidence="1">Uncharacterized protein</fullName>
    </submittedName>
</protein>
<dbReference type="Proteomes" id="UP000800096">
    <property type="component" value="Unassembled WGS sequence"/>
</dbReference>
<proteinExistence type="predicted"/>
<evidence type="ECO:0000313" key="2">
    <source>
        <dbReference type="Proteomes" id="UP000800096"/>
    </source>
</evidence>
<name>A0A6A5R1G6_AMPQU</name>
<reference evidence="1" key="1">
    <citation type="journal article" date="2020" name="Stud. Mycol.">
        <title>101 Dothideomycetes genomes: a test case for predicting lifestyles and emergence of pathogens.</title>
        <authorList>
            <person name="Haridas S."/>
            <person name="Albert R."/>
            <person name="Binder M."/>
            <person name="Bloem J."/>
            <person name="Labutti K."/>
            <person name="Salamov A."/>
            <person name="Andreopoulos B."/>
            <person name="Baker S."/>
            <person name="Barry K."/>
            <person name="Bills G."/>
            <person name="Bluhm B."/>
            <person name="Cannon C."/>
            <person name="Castanera R."/>
            <person name="Culley D."/>
            <person name="Daum C."/>
            <person name="Ezra D."/>
            <person name="Gonzalez J."/>
            <person name="Henrissat B."/>
            <person name="Kuo A."/>
            <person name="Liang C."/>
            <person name="Lipzen A."/>
            <person name="Lutzoni F."/>
            <person name="Magnuson J."/>
            <person name="Mondo S."/>
            <person name="Nolan M."/>
            <person name="Ohm R."/>
            <person name="Pangilinan J."/>
            <person name="Park H.-J."/>
            <person name="Ramirez L."/>
            <person name="Alfaro M."/>
            <person name="Sun H."/>
            <person name="Tritt A."/>
            <person name="Yoshinaga Y."/>
            <person name="Zwiers L.-H."/>
            <person name="Turgeon B."/>
            <person name="Goodwin S."/>
            <person name="Spatafora J."/>
            <person name="Crous P."/>
            <person name="Grigoriev I."/>
        </authorList>
    </citation>
    <scope>NUCLEOTIDE SEQUENCE</scope>
    <source>
        <strain evidence="1">HMLAC05119</strain>
    </source>
</reference>
<organism evidence="1 2">
    <name type="scientific">Ampelomyces quisqualis</name>
    <name type="common">Powdery mildew agent</name>
    <dbReference type="NCBI Taxonomy" id="50730"/>
    <lineage>
        <taxon>Eukaryota</taxon>
        <taxon>Fungi</taxon>
        <taxon>Dikarya</taxon>
        <taxon>Ascomycota</taxon>
        <taxon>Pezizomycotina</taxon>
        <taxon>Dothideomycetes</taxon>
        <taxon>Pleosporomycetidae</taxon>
        <taxon>Pleosporales</taxon>
        <taxon>Pleosporineae</taxon>
        <taxon>Phaeosphaeriaceae</taxon>
        <taxon>Ampelomyces</taxon>
    </lineage>
</organism>